<dbReference type="PANTHER" id="PTHR42908:SF8">
    <property type="entry name" value="TR-TYPE G DOMAIN-CONTAINING PROTEIN"/>
    <property type="match status" value="1"/>
</dbReference>
<dbReference type="Pfam" id="PF00679">
    <property type="entry name" value="EFG_C"/>
    <property type="match status" value="1"/>
</dbReference>
<dbReference type="InterPro" id="IPR005225">
    <property type="entry name" value="Small_GTP-bd"/>
</dbReference>
<dbReference type="EMBL" id="JAQRFN010000014">
    <property type="protein sequence ID" value="MDC9597587.1"/>
    <property type="molecule type" value="Genomic_DNA"/>
</dbReference>
<dbReference type="InterPro" id="IPR047042">
    <property type="entry name" value="BipA_II"/>
</dbReference>
<dbReference type="InterPro" id="IPR031157">
    <property type="entry name" value="G_TR_CS"/>
</dbReference>
<comment type="catalytic activity">
    <reaction evidence="3">
        <text>GTP + H2O = GDP + phosphate + H(+)</text>
        <dbReference type="Rhea" id="RHEA:19669"/>
        <dbReference type="ChEBI" id="CHEBI:15377"/>
        <dbReference type="ChEBI" id="CHEBI:15378"/>
        <dbReference type="ChEBI" id="CHEBI:37565"/>
        <dbReference type="ChEBI" id="CHEBI:43474"/>
        <dbReference type="ChEBI" id="CHEBI:58189"/>
    </reaction>
</comment>
<organism evidence="5 6">
    <name type="scientific">Xenorhabdus anantnagensis</name>
    <dbReference type="NCBI Taxonomy" id="3025875"/>
    <lineage>
        <taxon>Bacteria</taxon>
        <taxon>Pseudomonadati</taxon>
        <taxon>Pseudomonadota</taxon>
        <taxon>Gammaproteobacteria</taxon>
        <taxon>Enterobacterales</taxon>
        <taxon>Morganellaceae</taxon>
        <taxon>Xenorhabdus</taxon>
    </lineage>
</organism>
<evidence type="ECO:0000256" key="3">
    <source>
        <dbReference type="HAMAP-Rule" id="MF_00849"/>
    </source>
</evidence>
<protein>
    <recommendedName>
        <fullName evidence="3">Large ribosomal subunit assembly factor BipA</fullName>
        <ecNumber evidence="3">3.6.5.-</ecNumber>
    </recommendedName>
    <alternativeName>
        <fullName evidence="3">GTP-binding protein BipA</fullName>
    </alternativeName>
</protein>
<keyword evidence="3" id="KW-0694">RNA-binding</keyword>
<name>A0ABT5LT34_9GAMM</name>
<dbReference type="InterPro" id="IPR035651">
    <property type="entry name" value="BipA_V"/>
</dbReference>
<dbReference type="CDD" id="cd03710">
    <property type="entry name" value="BipA_TypA_C"/>
    <property type="match status" value="1"/>
</dbReference>
<keyword evidence="2 3" id="KW-0342">GTP-binding</keyword>
<dbReference type="InterPro" id="IPR027417">
    <property type="entry name" value="P-loop_NTPase"/>
</dbReference>
<proteinExistence type="inferred from homology"/>
<keyword evidence="3" id="KW-0690">Ribosome biogenesis</keyword>
<dbReference type="Gene3D" id="2.40.50.250">
    <property type="entry name" value="bipa protein"/>
    <property type="match status" value="1"/>
</dbReference>
<dbReference type="InterPro" id="IPR047041">
    <property type="entry name" value="BipA_GTP-bd_dom"/>
</dbReference>
<dbReference type="InterPro" id="IPR042116">
    <property type="entry name" value="TypA/BipA_C"/>
</dbReference>
<keyword evidence="3" id="KW-0963">Cytoplasm</keyword>
<keyword evidence="3" id="KW-0820">tRNA-binding</keyword>
<keyword evidence="6" id="KW-1185">Reference proteome</keyword>
<dbReference type="PROSITE" id="PS51722">
    <property type="entry name" value="G_TR_2"/>
    <property type="match status" value="1"/>
</dbReference>
<feature type="binding site" evidence="3">
    <location>
        <begin position="129"/>
        <end position="132"/>
    </location>
    <ligand>
        <name>GTP</name>
        <dbReference type="ChEBI" id="CHEBI:37565"/>
    </ligand>
</feature>
<dbReference type="InterPro" id="IPR047043">
    <property type="entry name" value="BipA_III"/>
</dbReference>
<dbReference type="InterPro" id="IPR006298">
    <property type="entry name" value="BipA"/>
</dbReference>
<dbReference type="InterPro" id="IPR000640">
    <property type="entry name" value="EFG_V-like"/>
</dbReference>
<dbReference type="NCBIfam" id="TIGR01394">
    <property type="entry name" value="TypA_BipA"/>
    <property type="match status" value="1"/>
</dbReference>
<dbReference type="Pfam" id="PF21018">
    <property type="entry name" value="BipA_C"/>
    <property type="match status" value="1"/>
</dbReference>
<dbReference type="Gene3D" id="2.40.30.10">
    <property type="entry name" value="Translation factors"/>
    <property type="match status" value="1"/>
</dbReference>
<dbReference type="InterPro" id="IPR048876">
    <property type="entry name" value="BipA_C"/>
</dbReference>
<dbReference type="Gene3D" id="3.40.50.300">
    <property type="entry name" value="P-loop containing nucleotide triphosphate hydrolases"/>
    <property type="match status" value="1"/>
</dbReference>
<keyword evidence="3" id="KW-0378">Hydrolase</keyword>
<dbReference type="Pfam" id="PF00009">
    <property type="entry name" value="GTP_EFTU"/>
    <property type="match status" value="1"/>
</dbReference>
<dbReference type="InterPro" id="IPR004161">
    <property type="entry name" value="EFTu-like_2"/>
</dbReference>
<dbReference type="PRINTS" id="PR00315">
    <property type="entry name" value="ELONGATNFCT"/>
</dbReference>
<dbReference type="Pfam" id="PF03144">
    <property type="entry name" value="GTP_EFTU_D2"/>
    <property type="match status" value="1"/>
</dbReference>
<dbReference type="InterPro" id="IPR035647">
    <property type="entry name" value="EFG_III/V"/>
</dbReference>
<evidence type="ECO:0000259" key="4">
    <source>
        <dbReference type="PROSITE" id="PS51722"/>
    </source>
</evidence>
<dbReference type="Gene3D" id="3.30.70.240">
    <property type="match status" value="1"/>
</dbReference>
<evidence type="ECO:0000313" key="5">
    <source>
        <dbReference type="EMBL" id="MDC9597587.1"/>
    </source>
</evidence>
<reference evidence="5 6" key="1">
    <citation type="submission" date="2023-02" db="EMBL/GenBank/DDBJ databases">
        <title>Entomopathogenic bacteria.</title>
        <authorList>
            <person name="Machado R.A."/>
        </authorList>
    </citation>
    <scope>NUCLEOTIDE SEQUENCE [LARGE SCALE GENOMIC DNA]</scope>
    <source>
        <strain evidence="5 6">XENO-2</strain>
    </source>
</reference>
<dbReference type="CDD" id="cd16263">
    <property type="entry name" value="BipA_III"/>
    <property type="match status" value="1"/>
</dbReference>
<dbReference type="SUPFAM" id="SSF52540">
    <property type="entry name" value="P-loop containing nucleoside triphosphate hydrolases"/>
    <property type="match status" value="1"/>
</dbReference>
<evidence type="ECO:0000313" key="6">
    <source>
        <dbReference type="Proteomes" id="UP001220225"/>
    </source>
</evidence>
<comment type="subunit">
    <text evidence="3">Monomer.</text>
</comment>
<evidence type="ECO:0000256" key="1">
    <source>
        <dbReference type="ARBA" id="ARBA00022741"/>
    </source>
</evidence>
<feature type="domain" description="Tr-type G" evidence="4">
    <location>
        <begin position="4"/>
        <end position="199"/>
    </location>
</feature>
<dbReference type="CDD" id="cd03691">
    <property type="entry name" value="BipA_TypA_II"/>
    <property type="match status" value="1"/>
</dbReference>
<evidence type="ECO:0000256" key="2">
    <source>
        <dbReference type="ARBA" id="ARBA00023134"/>
    </source>
</evidence>
<dbReference type="HAMAP" id="MF_00849">
    <property type="entry name" value="BipA"/>
    <property type="match status" value="1"/>
</dbReference>
<dbReference type="SUPFAM" id="SSF50447">
    <property type="entry name" value="Translation proteins"/>
    <property type="match status" value="1"/>
</dbReference>
<sequence length="607" mass="67508">MSINNLRNIAIIAHVDHGKTTLVDKLLQQSGTFGERAATAERVMDSNDLEKERGITILAKNTAIKWNDYRINIVDTPGHADFGGEVERVMSMVDSVLLLVDAMDGPMPQTRFVTQKAFAHGLKPIVVINKVDRPGARPDWVVDQVFDLFVNLGATDEQLDFPIVYASALMGIAGNEHTEMAEDMTPLYQAIVEHVEPPKVDLDGPFQMQISQLDYNNYVGVIGIGRIKRGTVKPNQNITLIDSEGKSRNGKVGKVFSHLGLDRIESDKAEAGDIIAITGLGDLNISDTLCDVSAVEALPALAVDEPTVSMYFCVNTSPFCGREGKYVTSRQILDRLRKELVHNVALRVEETEDPDAFRVSGRGELHLSVLIENMRREGFELGVSRPKVIFREIDGRKQEPFEQVTLDIEEQHQGDVMQALGERKGEMRDMLPDGKGRVRLDYIIPSRGLIGFRTEFMTMTSGTGLLYATFSHYDDIRPGEIGRRQNGVLISNGQGKAVAYALYSLQERGKLFLGHGTEVYEGQIIGIHSRSNDLTVNCLTGKKLTNVRASGTDEATTLSPHIKKTLEQALEFIDDDELVEVTPQSIRLRKRHLTENDRRRANRSKEA</sequence>
<dbReference type="RefSeq" id="WP_273576144.1">
    <property type="nucleotide sequence ID" value="NZ_JAQRFN010000014.1"/>
</dbReference>
<comment type="function">
    <text evidence="3">A 50S ribosomal subunit assembly protein with GTPase activity, required for 50S subunit assembly at low temperatures, may also play a role in translation. Binds GTP and analogs. Binds the 70S ribosome between the 30S and 50S subunits, in a similar position as ribosome-bound EF-G; it contacts a number of ribosomal proteins, both rRNAs and the A-site tRNA.</text>
</comment>
<keyword evidence="3" id="KW-0699">rRNA-binding</keyword>
<dbReference type="InterPro" id="IPR009000">
    <property type="entry name" value="Transl_B-barrel_sf"/>
</dbReference>
<accession>A0ABT5LT34</accession>
<feature type="binding site" evidence="3">
    <location>
        <begin position="16"/>
        <end position="21"/>
    </location>
    <ligand>
        <name>GTP</name>
        <dbReference type="ChEBI" id="CHEBI:37565"/>
    </ligand>
</feature>
<comment type="subcellular location">
    <subcellularLocation>
        <location evidence="3">Cytoplasm</location>
    </subcellularLocation>
    <text evidence="3">Binds to ribosomes.</text>
</comment>
<dbReference type="Gene3D" id="3.30.70.870">
    <property type="entry name" value="Elongation Factor G (Translational Gtpase), domain 3"/>
    <property type="match status" value="1"/>
</dbReference>
<dbReference type="InterPro" id="IPR000795">
    <property type="entry name" value="T_Tr_GTP-bd_dom"/>
</dbReference>
<gene>
    <name evidence="5" type="primary">typA</name>
    <name evidence="3" type="synonym">bipA</name>
    <name evidence="5" type="ORF">PSI14_12175</name>
</gene>
<dbReference type="SUPFAM" id="SSF54980">
    <property type="entry name" value="EF-G C-terminal domain-like"/>
    <property type="match status" value="2"/>
</dbReference>
<comment type="caution">
    <text evidence="5">The sequence shown here is derived from an EMBL/GenBank/DDBJ whole genome shotgun (WGS) entry which is preliminary data.</text>
</comment>
<dbReference type="PROSITE" id="PS00301">
    <property type="entry name" value="G_TR_1"/>
    <property type="match status" value="1"/>
</dbReference>
<dbReference type="NCBIfam" id="TIGR00231">
    <property type="entry name" value="small_GTP"/>
    <property type="match status" value="1"/>
</dbReference>
<dbReference type="Proteomes" id="UP001220225">
    <property type="component" value="Unassembled WGS sequence"/>
</dbReference>
<dbReference type="CDD" id="cd01891">
    <property type="entry name" value="TypA_BipA"/>
    <property type="match status" value="1"/>
</dbReference>
<comment type="similarity">
    <text evidence="3">Belongs to the TRAFAC class translation factor GTPase superfamily. Classic translation factor GTPase family. BipA subfamily.</text>
</comment>
<dbReference type="EC" id="3.6.5.-" evidence="3"/>
<keyword evidence="1 3" id="KW-0547">Nucleotide-binding</keyword>
<dbReference type="PANTHER" id="PTHR42908">
    <property type="entry name" value="TRANSLATION ELONGATION FACTOR-RELATED"/>
    <property type="match status" value="1"/>
</dbReference>
<dbReference type="NCBIfam" id="NF007583">
    <property type="entry name" value="PRK10218.1"/>
    <property type="match status" value="1"/>
</dbReference>